<name>A0A151J0U1_9HYME</name>
<evidence type="ECO:0000313" key="2">
    <source>
        <dbReference type="Proteomes" id="UP000078492"/>
    </source>
</evidence>
<evidence type="ECO:0000313" key="1">
    <source>
        <dbReference type="EMBL" id="KYN14957.1"/>
    </source>
</evidence>
<proteinExistence type="predicted"/>
<dbReference type="AlphaFoldDB" id="A0A151J0U1"/>
<keyword evidence="2" id="KW-1185">Reference proteome</keyword>
<accession>A0A151J0U1</accession>
<sequence>MNTSLRILTETQACDCPRLTHHGDHCSDTNRYFLIHIRYRSDVRMTKRRNTLGMHEQQWRDEARWASDLWDKSSHKCRFWASRVILRIAMALYGELARKYVATRPVQTRETGMERDAEVDPTQKFSFPAGSGHWNVVLPVHAVASRGFEIPGIKLGLKPGKCEFEMLPPDVRGPDLPSA</sequence>
<reference evidence="1 2" key="1">
    <citation type="submission" date="2015-09" db="EMBL/GenBank/DDBJ databases">
        <title>Trachymyrmex cornetzi WGS genome.</title>
        <authorList>
            <person name="Nygaard S."/>
            <person name="Hu H."/>
            <person name="Boomsma J."/>
            <person name="Zhang G."/>
        </authorList>
    </citation>
    <scope>NUCLEOTIDE SEQUENCE [LARGE SCALE GENOMIC DNA]</scope>
    <source>
        <strain evidence="1">Tcor2-1</strain>
        <tissue evidence="1">Whole body</tissue>
    </source>
</reference>
<gene>
    <name evidence="1" type="ORF">ALC57_12853</name>
</gene>
<dbReference type="Proteomes" id="UP000078492">
    <property type="component" value="Unassembled WGS sequence"/>
</dbReference>
<protein>
    <submittedName>
        <fullName evidence="1">Uncharacterized protein</fullName>
    </submittedName>
</protein>
<organism evidence="1 2">
    <name type="scientific">Trachymyrmex cornetzi</name>
    <dbReference type="NCBI Taxonomy" id="471704"/>
    <lineage>
        <taxon>Eukaryota</taxon>
        <taxon>Metazoa</taxon>
        <taxon>Ecdysozoa</taxon>
        <taxon>Arthropoda</taxon>
        <taxon>Hexapoda</taxon>
        <taxon>Insecta</taxon>
        <taxon>Pterygota</taxon>
        <taxon>Neoptera</taxon>
        <taxon>Endopterygota</taxon>
        <taxon>Hymenoptera</taxon>
        <taxon>Apocrita</taxon>
        <taxon>Aculeata</taxon>
        <taxon>Formicoidea</taxon>
        <taxon>Formicidae</taxon>
        <taxon>Myrmicinae</taxon>
        <taxon>Trachymyrmex</taxon>
    </lineage>
</organism>
<dbReference type="EMBL" id="KQ980636">
    <property type="protein sequence ID" value="KYN14957.1"/>
    <property type="molecule type" value="Genomic_DNA"/>
</dbReference>